<gene>
    <name evidence="1" type="ORF">KIKIMORA_00880</name>
</gene>
<dbReference type="Proteomes" id="UP001056576">
    <property type="component" value="Segment"/>
</dbReference>
<name>A0A9E7SL63_9CAUD</name>
<dbReference type="EMBL" id="ON529857">
    <property type="protein sequence ID" value="USN15234.1"/>
    <property type="molecule type" value="Genomic_DNA"/>
</dbReference>
<protein>
    <submittedName>
        <fullName evidence="1">Uncharacterized protein</fullName>
    </submittedName>
</protein>
<sequence>MGMVEERFAEGVAAFRRGEPRTACPHDSSFDWCCGWDSALARKQVAFIDYVKHRRLFDKEFIAAHLRGALQMVQELRARRITRFESEYPDFPEAYLELEAAMKR</sequence>
<proteinExistence type="predicted"/>
<evidence type="ECO:0000313" key="2">
    <source>
        <dbReference type="Proteomes" id="UP001056576"/>
    </source>
</evidence>
<reference evidence="1 2" key="1">
    <citation type="submission" date="2022-05" db="EMBL/GenBank/DDBJ databases">
        <authorList>
            <person name="Friedrich I."/>
            <person name="Poehlein A."/>
            <person name="Schneider D."/>
            <person name="Hertel R."/>
            <person name="Daniel R."/>
        </authorList>
    </citation>
    <scope>NUCLEOTIDE SEQUENCE [LARGE SCALE GENOMIC DNA]</scope>
</reference>
<accession>A0A9E7SL63</accession>
<organism evidence="1 2">
    <name type="scientific">Brevundimonas phage vB_BpoS-Kikimora</name>
    <dbReference type="NCBI Taxonomy" id="2948601"/>
    <lineage>
        <taxon>Viruses</taxon>
        <taxon>Duplodnaviria</taxon>
        <taxon>Heunggongvirae</taxon>
        <taxon>Uroviricota</taxon>
        <taxon>Caudoviricetes</taxon>
        <taxon>Jeanschmidtviridae</taxon>
        <taxon>Kikimoravirus</taxon>
        <taxon>Kikimoravirus kikimora</taxon>
    </lineage>
</organism>
<keyword evidence="2" id="KW-1185">Reference proteome</keyword>
<evidence type="ECO:0000313" key="1">
    <source>
        <dbReference type="EMBL" id="USN15234.1"/>
    </source>
</evidence>